<evidence type="ECO:0000313" key="1">
    <source>
        <dbReference type="EMBL" id="MDQ5771047.1"/>
    </source>
</evidence>
<protein>
    <submittedName>
        <fullName evidence="2">Uncharacterized protein</fullName>
    </submittedName>
</protein>
<accession>A0AA51ML28</accession>
<dbReference type="EMBL" id="JAVFKN010000084">
    <property type="protein sequence ID" value="MDQ5771047.1"/>
    <property type="molecule type" value="Genomic_DNA"/>
</dbReference>
<keyword evidence="3" id="KW-1185">Reference proteome</keyword>
<dbReference type="RefSeq" id="WP_308136688.1">
    <property type="nucleotide sequence ID" value="NZ_CP133197.1"/>
</dbReference>
<evidence type="ECO:0000313" key="3">
    <source>
        <dbReference type="Proteomes" id="UP001223336"/>
    </source>
</evidence>
<organism evidence="2">
    <name type="scientific">Thiothrix subterranea</name>
    <dbReference type="NCBI Taxonomy" id="2735563"/>
    <lineage>
        <taxon>Bacteria</taxon>
        <taxon>Pseudomonadati</taxon>
        <taxon>Pseudomonadota</taxon>
        <taxon>Gammaproteobacteria</taxon>
        <taxon>Thiotrichales</taxon>
        <taxon>Thiotrichaceae</taxon>
        <taxon>Thiothrix</taxon>
    </lineage>
</organism>
<sequence>MAQGQSGAFPFAVEPLLQAEVVEPCFKHVLDAHFGDDGEAADFGGVDVARDVGFAFVPDIGVDVTPAVAFQQGVDAIRANLSP</sequence>
<dbReference type="EMBL" id="CP133217">
    <property type="protein sequence ID" value="WML85933.1"/>
    <property type="molecule type" value="Genomic_DNA"/>
</dbReference>
<proteinExistence type="predicted"/>
<evidence type="ECO:0000313" key="2">
    <source>
        <dbReference type="EMBL" id="WML85933.1"/>
    </source>
</evidence>
<dbReference type="Proteomes" id="UP001223336">
    <property type="component" value="Unassembled WGS sequence"/>
</dbReference>
<gene>
    <name evidence="1" type="ORF">RCC75_21165</name>
    <name evidence="2" type="ORF">RCG00_16720</name>
</gene>
<dbReference type="Proteomes" id="UP001229862">
    <property type="component" value="Chromosome"/>
</dbReference>
<name>A0AA51ML28_9GAMM</name>
<dbReference type="AlphaFoldDB" id="A0AA51ML28"/>
<reference evidence="2 3" key="1">
    <citation type="submission" date="2023-08" db="EMBL/GenBank/DDBJ databases">
        <title>New molecular markers tilS and rpoB for phylogenetic and monitoring studies of the genus Thiothrix biodiversity.</title>
        <authorList>
            <person name="Ravin N.V."/>
            <person name="Smolyakov D."/>
            <person name="Markov N.D."/>
            <person name="Beletsky A.V."/>
            <person name="Mardanov A.V."/>
            <person name="Rudenko T.S."/>
            <person name="Grabovich M.Y."/>
        </authorList>
    </citation>
    <scope>NUCLEOTIDE SEQUENCE</scope>
    <source>
        <strain evidence="2">DNT52</strain>
        <strain evidence="1 3">H33</strain>
    </source>
</reference>